<keyword evidence="4" id="KW-1185">Reference proteome</keyword>
<gene>
    <name evidence="3" type="ORF">VP01_32g15</name>
</gene>
<proteinExistence type="predicted"/>
<name>A0A0L6UXK4_9BASI</name>
<feature type="compositionally biased region" description="Basic and acidic residues" evidence="2">
    <location>
        <begin position="76"/>
        <end position="85"/>
    </location>
</feature>
<reference evidence="3 4" key="1">
    <citation type="submission" date="2015-08" db="EMBL/GenBank/DDBJ databases">
        <title>Next Generation Sequencing and Analysis of the Genome of Puccinia sorghi L Schw, the Causal Agent of Maize Common Rust.</title>
        <authorList>
            <person name="Rochi L."/>
            <person name="Burguener G."/>
            <person name="Darino M."/>
            <person name="Turjanski A."/>
            <person name="Kreff E."/>
            <person name="Dieguez M.J."/>
            <person name="Sacco F."/>
        </authorList>
    </citation>
    <scope>NUCLEOTIDE SEQUENCE [LARGE SCALE GENOMIC DNA]</scope>
    <source>
        <strain evidence="3 4">RO10H11247</strain>
    </source>
</reference>
<keyword evidence="1" id="KW-0175">Coiled coil</keyword>
<organism evidence="3 4">
    <name type="scientific">Puccinia sorghi</name>
    <dbReference type="NCBI Taxonomy" id="27349"/>
    <lineage>
        <taxon>Eukaryota</taxon>
        <taxon>Fungi</taxon>
        <taxon>Dikarya</taxon>
        <taxon>Basidiomycota</taxon>
        <taxon>Pucciniomycotina</taxon>
        <taxon>Pucciniomycetes</taxon>
        <taxon>Pucciniales</taxon>
        <taxon>Pucciniaceae</taxon>
        <taxon>Puccinia</taxon>
    </lineage>
</organism>
<dbReference type="EMBL" id="LAVV01008280">
    <property type="protein sequence ID" value="KNZ53234.1"/>
    <property type="molecule type" value="Genomic_DNA"/>
</dbReference>
<accession>A0A0L6UXK4</accession>
<protein>
    <submittedName>
        <fullName evidence="3">Uncharacterized protein</fullName>
    </submittedName>
</protein>
<feature type="compositionally biased region" description="Basic and acidic residues" evidence="2">
    <location>
        <begin position="92"/>
        <end position="101"/>
    </location>
</feature>
<dbReference type="OrthoDB" id="2496651at2759"/>
<evidence type="ECO:0000256" key="1">
    <source>
        <dbReference type="SAM" id="Coils"/>
    </source>
</evidence>
<feature type="region of interest" description="Disordered" evidence="2">
    <location>
        <begin position="1"/>
        <end position="101"/>
    </location>
</feature>
<sequence length="820" mass="96348">MLLADVQPRERSIVKAGMKGDPEPAVKVVLSDSTSAGAQESQKHVLGGSGTPSKISGDNQAEHTKTINHVSLPMNHDSKTRRDDIPPSWKSSSRDGSKTQKKYFDLNEGIEPESIYHENNLRRPFFIFKNWLKQLWLRLGDKFSNFILKKTFRRIYKTNSKKGIYDPGRYHIYTHKIVSFYPKQNGVPFNRWDAREMKKEAATLKEKLLEDFRSHPLFLDEREEMVTSPNLVKLLKWFEEFKEPKDWAKSDYNDLVTSLVAKVQTKEKLDSEDILTLQLIKYIGFFNREARDLFKAIVRGRNPSREEVPAPIVWKKLITADLLFQDYPRQTLYPHRYHGLIEQISMEWREEFGRRFIAGKLTCAAAKPPPGFGRKQERHLRKIFGKLKKIKFITRWPIHAEGRYDNPEGLVRRCVEFLADQVHLPPEVDVDSNRQHPIKLVYKILNHIYEHSQADFETQMMIEKLIKRNIYCQKTLYAHVILRQKFTPRDFASMTLLEDIGFFDLLTPEMKKQMRHLEEREVVLNISSDAFKNENEWGLQPLVIPSSNSDPSSAPHLREELDKTIRRIDEINHDLQRLKQDDKSLERRQNLSQEKAQLLSWLIEIVLKGPRIWRSMREILIKQPELKMQIFSFLRKKVELIWEQHKVRGKHESAFVLPEFLYPMDKEIAEFKNRSALIVHLQGLVNDKFRRKLIDPEAAMDILDFLRRIENAWLEIKWSTLKWGAYNISPVELSRELLKLIREYGFGRLPADIHEVLVNLMAHLKYSDGTGYIKNLENLTFQDSVDYRVFAFTQRVIPEATNQLVDSLHKRLDGLSGKYN</sequence>
<feature type="compositionally biased region" description="Basic and acidic residues" evidence="2">
    <location>
        <begin position="7"/>
        <end position="24"/>
    </location>
</feature>
<evidence type="ECO:0000313" key="4">
    <source>
        <dbReference type="Proteomes" id="UP000037035"/>
    </source>
</evidence>
<dbReference type="AlphaFoldDB" id="A0A0L6UXK4"/>
<evidence type="ECO:0000256" key="2">
    <source>
        <dbReference type="SAM" id="MobiDB-lite"/>
    </source>
</evidence>
<dbReference type="VEuPathDB" id="FungiDB:VP01_32g15"/>
<evidence type="ECO:0000313" key="3">
    <source>
        <dbReference type="EMBL" id="KNZ53234.1"/>
    </source>
</evidence>
<feature type="coiled-coil region" evidence="1">
    <location>
        <begin position="561"/>
        <end position="595"/>
    </location>
</feature>
<dbReference type="Proteomes" id="UP000037035">
    <property type="component" value="Unassembled WGS sequence"/>
</dbReference>
<feature type="compositionally biased region" description="Polar residues" evidence="2">
    <location>
        <begin position="31"/>
        <end position="40"/>
    </location>
</feature>
<comment type="caution">
    <text evidence="3">The sequence shown here is derived from an EMBL/GenBank/DDBJ whole genome shotgun (WGS) entry which is preliminary data.</text>
</comment>